<feature type="compositionally biased region" description="Polar residues" evidence="1">
    <location>
        <begin position="472"/>
        <end position="482"/>
    </location>
</feature>
<dbReference type="STRING" id="313628.LNTAR_23894"/>
<dbReference type="GO" id="GO:0015074">
    <property type="term" value="P:DNA integration"/>
    <property type="evidence" value="ECO:0007669"/>
    <property type="project" value="InterPro"/>
</dbReference>
<dbReference type="AlphaFoldDB" id="A6DU50"/>
<dbReference type="InterPro" id="IPR036397">
    <property type="entry name" value="RNaseH_sf"/>
</dbReference>
<dbReference type="eggNOG" id="COG2801">
    <property type="taxonomic scope" value="Bacteria"/>
</dbReference>
<protein>
    <submittedName>
        <fullName evidence="3">Putative ISmav2-like transposase</fullName>
    </submittedName>
</protein>
<gene>
    <name evidence="3" type="ORF">LNTAR_23894</name>
</gene>
<dbReference type="NCBIfam" id="NF033577">
    <property type="entry name" value="transpos_IS481"/>
    <property type="match status" value="1"/>
</dbReference>
<keyword evidence="4" id="KW-1185">Reference proteome</keyword>
<dbReference type="PANTHER" id="PTHR46889">
    <property type="entry name" value="TRANSPOSASE INSF FOR INSERTION SEQUENCE IS3B-RELATED"/>
    <property type="match status" value="1"/>
</dbReference>
<dbReference type="InterPro" id="IPR050900">
    <property type="entry name" value="Transposase_IS3/IS150/IS904"/>
</dbReference>
<feature type="region of interest" description="Disordered" evidence="1">
    <location>
        <begin position="52"/>
        <end position="73"/>
    </location>
</feature>
<dbReference type="EMBL" id="ABCK01000046">
    <property type="protein sequence ID" value="EDM24846.1"/>
    <property type="molecule type" value="Genomic_DNA"/>
</dbReference>
<dbReference type="OrthoDB" id="7801605at2"/>
<dbReference type="PANTHER" id="PTHR46889:SF4">
    <property type="entry name" value="TRANSPOSASE INSO FOR INSERTION SEQUENCE ELEMENT IS911B-RELATED"/>
    <property type="match status" value="1"/>
</dbReference>
<feature type="compositionally biased region" description="Basic and acidic residues" evidence="1">
    <location>
        <begin position="425"/>
        <end position="438"/>
    </location>
</feature>
<dbReference type="Pfam" id="PF13565">
    <property type="entry name" value="HTH_32"/>
    <property type="match status" value="1"/>
</dbReference>
<organism evidence="3 4">
    <name type="scientific">Lentisphaera araneosa HTCC2155</name>
    <dbReference type="NCBI Taxonomy" id="313628"/>
    <lineage>
        <taxon>Bacteria</taxon>
        <taxon>Pseudomonadati</taxon>
        <taxon>Lentisphaerota</taxon>
        <taxon>Lentisphaeria</taxon>
        <taxon>Lentisphaerales</taxon>
        <taxon>Lentisphaeraceae</taxon>
        <taxon>Lentisphaera</taxon>
    </lineage>
</organism>
<feature type="compositionally biased region" description="Basic and acidic residues" evidence="1">
    <location>
        <begin position="495"/>
        <end position="505"/>
    </location>
</feature>
<dbReference type="InterPro" id="IPR001584">
    <property type="entry name" value="Integrase_cat-core"/>
</dbReference>
<reference evidence="3 4" key="1">
    <citation type="journal article" date="2010" name="J. Bacteriol.">
        <title>Genome sequence of Lentisphaera araneosa HTCC2155T, the type species of the order Lentisphaerales in the phylum Lentisphaerae.</title>
        <authorList>
            <person name="Thrash J.C."/>
            <person name="Cho J.C."/>
            <person name="Vergin K.L."/>
            <person name="Morris R.M."/>
            <person name="Giovannoni S.J."/>
        </authorList>
    </citation>
    <scope>NUCLEOTIDE SEQUENCE [LARGE SCALE GENOMIC DNA]</scope>
    <source>
        <strain evidence="3 4">HTCC2155</strain>
    </source>
</reference>
<feature type="region of interest" description="Disordered" evidence="1">
    <location>
        <begin position="116"/>
        <end position="139"/>
    </location>
</feature>
<feature type="region of interest" description="Disordered" evidence="1">
    <location>
        <begin position="366"/>
        <end position="598"/>
    </location>
</feature>
<dbReference type="NCBIfam" id="NF033516">
    <property type="entry name" value="transpos_IS3"/>
    <property type="match status" value="1"/>
</dbReference>
<dbReference type="SUPFAM" id="SSF46689">
    <property type="entry name" value="Homeodomain-like"/>
    <property type="match status" value="1"/>
</dbReference>
<feature type="compositionally biased region" description="Basic and acidic residues" evidence="1">
    <location>
        <begin position="568"/>
        <end position="583"/>
    </location>
</feature>
<dbReference type="Proteomes" id="UP000004947">
    <property type="component" value="Unassembled WGS sequence"/>
</dbReference>
<accession>A6DU50</accession>
<feature type="domain" description="Integrase catalytic" evidence="2">
    <location>
        <begin position="138"/>
        <end position="302"/>
    </location>
</feature>
<feature type="compositionally biased region" description="Basic residues" evidence="1">
    <location>
        <begin position="59"/>
        <end position="68"/>
    </location>
</feature>
<name>A6DU50_9BACT</name>
<feature type="compositionally biased region" description="Polar residues" evidence="1">
    <location>
        <begin position="384"/>
        <end position="396"/>
    </location>
</feature>
<dbReference type="InterPro" id="IPR009057">
    <property type="entry name" value="Homeodomain-like_sf"/>
</dbReference>
<evidence type="ECO:0000259" key="2">
    <source>
        <dbReference type="PROSITE" id="PS50994"/>
    </source>
</evidence>
<feature type="compositionally biased region" description="Basic residues" evidence="1">
    <location>
        <begin position="123"/>
        <end position="132"/>
    </location>
</feature>
<dbReference type="SUPFAM" id="SSF53098">
    <property type="entry name" value="Ribonuclease H-like"/>
    <property type="match status" value="1"/>
</dbReference>
<evidence type="ECO:0000256" key="1">
    <source>
        <dbReference type="SAM" id="MobiDB-lite"/>
    </source>
</evidence>
<dbReference type="InterPro" id="IPR012337">
    <property type="entry name" value="RNaseH-like_sf"/>
</dbReference>
<dbReference type="Gene3D" id="3.30.420.10">
    <property type="entry name" value="Ribonuclease H-like superfamily/Ribonuclease H"/>
    <property type="match status" value="1"/>
</dbReference>
<dbReference type="Pfam" id="PF13333">
    <property type="entry name" value="rve_2"/>
    <property type="match status" value="1"/>
</dbReference>
<feature type="compositionally biased region" description="Basic and acidic residues" evidence="1">
    <location>
        <begin position="459"/>
        <end position="471"/>
    </location>
</feature>
<dbReference type="InterPro" id="IPR048020">
    <property type="entry name" value="Transpos_IS3"/>
</dbReference>
<sequence>MKRKSKNHYSYEFKLKCVKLCLEEGYPRKFVAAESGANLKSLGAWIKRYNEEGPQGLKPRPKGKKGRQQIHPETKEKIIELKKQYPIFGIKRISDLLKRVFFLKASPETVRKTLNEENLIQKERKKPRKNPQKPRFFERSRPNQMWQTDIFSFRLGGQAAYLLAFIDDYSRYMVGLGLYRRQTAENLLEVYRRATGEYNCPAEMLTDNGRQYTNWRGTTRFEKELKKDRIKHIRSQPHHPMTLGKIERFWKTIWTEFLDRCQFDCMETAQQRITLWIKYYNHQRPHQGIGGLCPADRYFEVASEIRQVIERGIEKNTLEQALRGRSEQPFYMVGRMNGQSVVLEAEKGKVKLNVDGVEARKEQIFEVLGEEENDSEEPERGDESGSQSELSTSTIKQAREAEEETGTEDIHSAGEDRGCPIYLDGKFESERNLPEPRSQRQLSSTLAGSGDGGYLKSHGASEERSKAEHSKSTPGEVTQPSHSPRIGSGDGTIGKSDERDQRNDAQDLPSEIGTENCSPSLRRIGSLPPDLLRVGRESPKSHAPVFNTRRARTPSQSGGSGKRAAQRSGERPPKADHCQRTEPEDSGDSQRGYSQSAF</sequence>
<evidence type="ECO:0000313" key="3">
    <source>
        <dbReference type="EMBL" id="EDM24846.1"/>
    </source>
</evidence>
<comment type="caution">
    <text evidence="3">The sequence shown here is derived from an EMBL/GenBank/DDBJ whole genome shotgun (WGS) entry which is preliminary data.</text>
</comment>
<dbReference type="GO" id="GO:0003676">
    <property type="term" value="F:nucleic acid binding"/>
    <property type="evidence" value="ECO:0007669"/>
    <property type="project" value="InterPro"/>
</dbReference>
<proteinExistence type="predicted"/>
<dbReference type="PROSITE" id="PS50994">
    <property type="entry name" value="INTEGRASE"/>
    <property type="match status" value="1"/>
</dbReference>
<dbReference type="Pfam" id="PF00665">
    <property type="entry name" value="rve"/>
    <property type="match status" value="1"/>
</dbReference>
<feature type="compositionally biased region" description="Acidic residues" evidence="1">
    <location>
        <begin position="368"/>
        <end position="380"/>
    </location>
</feature>
<feature type="compositionally biased region" description="Basic and acidic residues" evidence="1">
    <location>
        <begin position="408"/>
        <end position="418"/>
    </location>
</feature>
<evidence type="ECO:0000313" key="4">
    <source>
        <dbReference type="Proteomes" id="UP000004947"/>
    </source>
</evidence>
<dbReference type="InterPro" id="IPR047656">
    <property type="entry name" value="IS481-like_transpos"/>
</dbReference>
<feature type="compositionally biased region" description="Polar residues" evidence="1">
    <location>
        <begin position="589"/>
        <end position="598"/>
    </location>
</feature>